<protein>
    <submittedName>
        <fullName evidence="2">DUF664 domain-containing protein</fullName>
    </submittedName>
</protein>
<dbReference type="Proteomes" id="UP001333996">
    <property type="component" value="Unassembled WGS sequence"/>
</dbReference>
<evidence type="ECO:0000313" key="2">
    <source>
        <dbReference type="EMBL" id="MED7824674.1"/>
    </source>
</evidence>
<dbReference type="EMBL" id="JAYWVC010000080">
    <property type="protein sequence ID" value="MED7824674.1"/>
    <property type="molecule type" value="Genomic_DNA"/>
</dbReference>
<feature type="region of interest" description="Disordered" evidence="1">
    <location>
        <begin position="1"/>
        <end position="37"/>
    </location>
</feature>
<keyword evidence="3" id="KW-1185">Reference proteome</keyword>
<reference evidence="2" key="1">
    <citation type="submission" date="2024-01" db="EMBL/GenBank/DDBJ databases">
        <title>First draft genome sequence data of TA4-1, the type strain of Gram-positive actinobacterium Streptomyces chiangmaiensis.</title>
        <authorList>
            <person name="Yasawong M."/>
            <person name="Nantapong N."/>
        </authorList>
    </citation>
    <scope>NUCLEOTIDE SEQUENCE</scope>
    <source>
        <strain evidence="2">TA4-1</strain>
    </source>
</reference>
<organism evidence="2 3">
    <name type="scientific">Streptomyces chiangmaiensis</name>
    <dbReference type="NCBI Taxonomy" id="766497"/>
    <lineage>
        <taxon>Bacteria</taxon>
        <taxon>Bacillati</taxon>
        <taxon>Actinomycetota</taxon>
        <taxon>Actinomycetes</taxon>
        <taxon>Kitasatosporales</taxon>
        <taxon>Streptomycetaceae</taxon>
        <taxon>Streptomyces</taxon>
    </lineage>
</organism>
<evidence type="ECO:0000256" key="1">
    <source>
        <dbReference type="SAM" id="MobiDB-lite"/>
    </source>
</evidence>
<feature type="compositionally biased region" description="Basic and acidic residues" evidence="1">
    <location>
        <begin position="11"/>
        <end position="27"/>
    </location>
</feature>
<dbReference type="SUPFAM" id="SSF109854">
    <property type="entry name" value="DinB/YfiT-like putative metalloenzymes"/>
    <property type="match status" value="1"/>
</dbReference>
<dbReference type="RefSeq" id="WP_329509106.1">
    <property type="nucleotide sequence ID" value="NZ_BAAAYZ010000171.1"/>
</dbReference>
<dbReference type="InterPro" id="IPR007061">
    <property type="entry name" value="MST-like"/>
</dbReference>
<dbReference type="Pfam" id="PF04978">
    <property type="entry name" value="MST"/>
    <property type="match status" value="1"/>
</dbReference>
<comment type="caution">
    <text evidence="2">The sequence shown here is derived from an EMBL/GenBank/DDBJ whole genome shotgun (WGS) entry which is preliminary data.</text>
</comment>
<gene>
    <name evidence="2" type="ORF">VXC91_22445</name>
</gene>
<dbReference type="Gene3D" id="1.20.120.450">
    <property type="entry name" value="dinb family like domain"/>
    <property type="match status" value="1"/>
</dbReference>
<sequence>MVRRAVSALRSAHDRCPRAPGHPDRHPRTAARLPRPPSGWTPLALLKHLVFVERRWLRWGFAGEHVDPSWGENDPDEAVPSR</sequence>
<dbReference type="InterPro" id="IPR034660">
    <property type="entry name" value="DinB/YfiT-like"/>
</dbReference>
<proteinExistence type="predicted"/>
<name>A0ABU7FL30_9ACTN</name>
<evidence type="ECO:0000313" key="3">
    <source>
        <dbReference type="Proteomes" id="UP001333996"/>
    </source>
</evidence>
<accession>A0ABU7FL30</accession>